<keyword evidence="3" id="KW-1185">Reference proteome</keyword>
<feature type="transmembrane region" description="Helical" evidence="1">
    <location>
        <begin position="114"/>
        <end position="139"/>
    </location>
</feature>
<reference evidence="2" key="1">
    <citation type="submission" date="2023-08" db="EMBL/GenBank/DDBJ databases">
        <title>Chromosome-level Genome Assembly of mud carp (Cirrhinus molitorella).</title>
        <authorList>
            <person name="Liu H."/>
        </authorList>
    </citation>
    <scope>NUCLEOTIDE SEQUENCE</scope>
    <source>
        <strain evidence="2">Prfri</strain>
        <tissue evidence="2">Muscle</tissue>
    </source>
</reference>
<sequence length="162" mass="17134">MEWSPAAIPAAESELQLASVGYCENLEEHTSRNLPSLLILPNSKSLVFSVIPPSLPFPPPLLKTASLSGLAPLAPGRSRASKSGVERSLPQSVFPLILPAKSQPRLIPPLTPPWAFVLALLLVSTFFFLAPPTAITTLVSPPSSARLLTFTSTLSSSPCALI</sequence>
<dbReference type="Proteomes" id="UP001187343">
    <property type="component" value="Unassembled WGS sequence"/>
</dbReference>
<keyword evidence="1" id="KW-1133">Transmembrane helix</keyword>
<evidence type="ECO:0000313" key="3">
    <source>
        <dbReference type="Proteomes" id="UP001187343"/>
    </source>
</evidence>
<name>A0AA88P125_9TELE</name>
<dbReference type="AlphaFoldDB" id="A0AA88P125"/>
<gene>
    <name evidence="2" type="ORF">Q8A67_024023</name>
</gene>
<dbReference type="EMBL" id="JAUYZG010000023">
    <property type="protein sequence ID" value="KAK2871496.1"/>
    <property type="molecule type" value="Genomic_DNA"/>
</dbReference>
<evidence type="ECO:0000313" key="2">
    <source>
        <dbReference type="EMBL" id="KAK2871496.1"/>
    </source>
</evidence>
<proteinExistence type="predicted"/>
<keyword evidence="1" id="KW-0812">Transmembrane</keyword>
<protein>
    <submittedName>
        <fullName evidence="2">Uncharacterized protein</fullName>
    </submittedName>
</protein>
<keyword evidence="1" id="KW-0472">Membrane</keyword>
<comment type="caution">
    <text evidence="2">The sequence shown here is derived from an EMBL/GenBank/DDBJ whole genome shotgun (WGS) entry which is preliminary data.</text>
</comment>
<evidence type="ECO:0000256" key="1">
    <source>
        <dbReference type="SAM" id="Phobius"/>
    </source>
</evidence>
<accession>A0AA88P125</accession>
<organism evidence="2 3">
    <name type="scientific">Cirrhinus molitorella</name>
    <name type="common">mud carp</name>
    <dbReference type="NCBI Taxonomy" id="172907"/>
    <lineage>
        <taxon>Eukaryota</taxon>
        <taxon>Metazoa</taxon>
        <taxon>Chordata</taxon>
        <taxon>Craniata</taxon>
        <taxon>Vertebrata</taxon>
        <taxon>Euteleostomi</taxon>
        <taxon>Actinopterygii</taxon>
        <taxon>Neopterygii</taxon>
        <taxon>Teleostei</taxon>
        <taxon>Ostariophysi</taxon>
        <taxon>Cypriniformes</taxon>
        <taxon>Cyprinidae</taxon>
        <taxon>Labeoninae</taxon>
        <taxon>Labeonini</taxon>
        <taxon>Cirrhinus</taxon>
    </lineage>
</organism>